<protein>
    <submittedName>
        <fullName evidence="1">Uncharacterized protein</fullName>
    </submittedName>
</protein>
<name>A0A2P5F2G1_TREOI</name>
<keyword evidence="2" id="KW-1185">Reference proteome</keyword>
<dbReference type="EMBL" id="JXTC01000070">
    <property type="protein sequence ID" value="PON91978.1"/>
    <property type="molecule type" value="Genomic_DNA"/>
</dbReference>
<dbReference type="AlphaFoldDB" id="A0A2P5F2G1"/>
<dbReference type="InParanoid" id="A0A2P5F2G1"/>
<sequence>MLKDLDLADIQNTFQFSDRASKWLNYHGNPPKVLFSHPKGVTALRLCLVERKEKLVLLIKIQDDSYETDDLNTLKFRDAYVEPADIEYNQDGLMDVHNLVIFRVRMFCLKNKWEIIR</sequence>
<accession>A0A2P5F2G1</accession>
<evidence type="ECO:0000313" key="1">
    <source>
        <dbReference type="EMBL" id="PON91978.1"/>
    </source>
</evidence>
<gene>
    <name evidence="1" type="ORF">TorRG33x02_123090</name>
</gene>
<organism evidence="1 2">
    <name type="scientific">Trema orientale</name>
    <name type="common">Charcoal tree</name>
    <name type="synonym">Celtis orientalis</name>
    <dbReference type="NCBI Taxonomy" id="63057"/>
    <lineage>
        <taxon>Eukaryota</taxon>
        <taxon>Viridiplantae</taxon>
        <taxon>Streptophyta</taxon>
        <taxon>Embryophyta</taxon>
        <taxon>Tracheophyta</taxon>
        <taxon>Spermatophyta</taxon>
        <taxon>Magnoliopsida</taxon>
        <taxon>eudicotyledons</taxon>
        <taxon>Gunneridae</taxon>
        <taxon>Pentapetalae</taxon>
        <taxon>rosids</taxon>
        <taxon>fabids</taxon>
        <taxon>Rosales</taxon>
        <taxon>Cannabaceae</taxon>
        <taxon>Trema</taxon>
    </lineage>
</organism>
<proteinExistence type="predicted"/>
<evidence type="ECO:0000313" key="2">
    <source>
        <dbReference type="Proteomes" id="UP000237000"/>
    </source>
</evidence>
<reference evidence="2" key="1">
    <citation type="submission" date="2016-06" db="EMBL/GenBank/DDBJ databases">
        <title>Parallel loss of symbiosis genes in relatives of nitrogen-fixing non-legume Parasponia.</title>
        <authorList>
            <person name="Van Velzen R."/>
            <person name="Holmer R."/>
            <person name="Bu F."/>
            <person name="Rutten L."/>
            <person name="Van Zeijl A."/>
            <person name="Liu W."/>
            <person name="Santuari L."/>
            <person name="Cao Q."/>
            <person name="Sharma T."/>
            <person name="Shen D."/>
            <person name="Roswanjaya Y."/>
            <person name="Wardhani T."/>
            <person name="Kalhor M.S."/>
            <person name="Jansen J."/>
            <person name="Van den Hoogen J."/>
            <person name="Gungor B."/>
            <person name="Hartog M."/>
            <person name="Hontelez J."/>
            <person name="Verver J."/>
            <person name="Yang W.-C."/>
            <person name="Schijlen E."/>
            <person name="Repin R."/>
            <person name="Schilthuizen M."/>
            <person name="Schranz E."/>
            <person name="Heidstra R."/>
            <person name="Miyata K."/>
            <person name="Fedorova E."/>
            <person name="Kohlen W."/>
            <person name="Bisseling T."/>
            <person name="Smit S."/>
            <person name="Geurts R."/>
        </authorList>
    </citation>
    <scope>NUCLEOTIDE SEQUENCE [LARGE SCALE GENOMIC DNA]</scope>
    <source>
        <strain evidence="2">cv. RG33-2</strain>
    </source>
</reference>
<comment type="caution">
    <text evidence="1">The sequence shown here is derived from an EMBL/GenBank/DDBJ whole genome shotgun (WGS) entry which is preliminary data.</text>
</comment>
<dbReference type="Proteomes" id="UP000237000">
    <property type="component" value="Unassembled WGS sequence"/>
</dbReference>